<dbReference type="Proteomes" id="UP000054007">
    <property type="component" value="Unassembled WGS sequence"/>
</dbReference>
<dbReference type="AlphaFoldDB" id="A0A0D7AVV2"/>
<sequence length="54" mass="5943">MNDTPTHLYIPKAHMEVPIVIPYYATASKPMVAASHPHASCAASLPVTRREKKN</sequence>
<proteinExistence type="predicted"/>
<organism evidence="1 2">
    <name type="scientific">Cylindrobasidium torrendii FP15055 ss-10</name>
    <dbReference type="NCBI Taxonomy" id="1314674"/>
    <lineage>
        <taxon>Eukaryota</taxon>
        <taxon>Fungi</taxon>
        <taxon>Dikarya</taxon>
        <taxon>Basidiomycota</taxon>
        <taxon>Agaricomycotina</taxon>
        <taxon>Agaricomycetes</taxon>
        <taxon>Agaricomycetidae</taxon>
        <taxon>Agaricales</taxon>
        <taxon>Marasmiineae</taxon>
        <taxon>Physalacriaceae</taxon>
        <taxon>Cylindrobasidium</taxon>
    </lineage>
</organism>
<evidence type="ECO:0000313" key="2">
    <source>
        <dbReference type="Proteomes" id="UP000054007"/>
    </source>
</evidence>
<name>A0A0D7AVV2_9AGAR</name>
<accession>A0A0D7AVV2</accession>
<reference evidence="1 2" key="1">
    <citation type="journal article" date="2015" name="Fungal Genet. Biol.">
        <title>Evolution of novel wood decay mechanisms in Agaricales revealed by the genome sequences of Fistulina hepatica and Cylindrobasidium torrendii.</title>
        <authorList>
            <person name="Floudas D."/>
            <person name="Held B.W."/>
            <person name="Riley R."/>
            <person name="Nagy L.G."/>
            <person name="Koehler G."/>
            <person name="Ransdell A.S."/>
            <person name="Younus H."/>
            <person name="Chow J."/>
            <person name="Chiniquy J."/>
            <person name="Lipzen A."/>
            <person name="Tritt A."/>
            <person name="Sun H."/>
            <person name="Haridas S."/>
            <person name="LaButti K."/>
            <person name="Ohm R.A."/>
            <person name="Kues U."/>
            <person name="Blanchette R.A."/>
            <person name="Grigoriev I.V."/>
            <person name="Minto R.E."/>
            <person name="Hibbett D.S."/>
        </authorList>
    </citation>
    <scope>NUCLEOTIDE SEQUENCE [LARGE SCALE GENOMIC DNA]</scope>
    <source>
        <strain evidence="1 2">FP15055 ss-10</strain>
    </source>
</reference>
<gene>
    <name evidence="1" type="ORF">CYLTODRAFT_427240</name>
</gene>
<evidence type="ECO:0000313" key="1">
    <source>
        <dbReference type="EMBL" id="KIY61984.1"/>
    </source>
</evidence>
<keyword evidence="2" id="KW-1185">Reference proteome</keyword>
<feature type="non-terminal residue" evidence="1">
    <location>
        <position position="54"/>
    </location>
</feature>
<protein>
    <submittedName>
        <fullName evidence="1">Uncharacterized protein</fullName>
    </submittedName>
</protein>
<dbReference type="EMBL" id="KN880840">
    <property type="protein sequence ID" value="KIY61984.1"/>
    <property type="molecule type" value="Genomic_DNA"/>
</dbReference>